<dbReference type="InterPro" id="IPR036390">
    <property type="entry name" value="WH_DNA-bd_sf"/>
</dbReference>
<dbReference type="Pfam" id="PF03466">
    <property type="entry name" value="LysR_substrate"/>
    <property type="match status" value="1"/>
</dbReference>
<dbReference type="RefSeq" id="WP_163171028.1">
    <property type="nucleotide sequence ID" value="NZ_CP044463.1"/>
</dbReference>
<evidence type="ECO:0000313" key="7">
    <source>
        <dbReference type="Proteomes" id="UP000503505"/>
    </source>
</evidence>
<dbReference type="Gene3D" id="3.40.190.10">
    <property type="entry name" value="Periplasmic binding protein-like II"/>
    <property type="match status" value="2"/>
</dbReference>
<dbReference type="PRINTS" id="PR00039">
    <property type="entry name" value="HTHLYSR"/>
</dbReference>
<comment type="similarity">
    <text evidence="1">Belongs to the LysR transcriptional regulatory family.</text>
</comment>
<dbReference type="InterPro" id="IPR036388">
    <property type="entry name" value="WH-like_DNA-bd_sf"/>
</dbReference>
<dbReference type="InterPro" id="IPR000847">
    <property type="entry name" value="LysR_HTH_N"/>
</dbReference>
<organism evidence="6 7">
    <name type="scientific">Acinetobacter schindleri</name>
    <dbReference type="NCBI Taxonomy" id="108981"/>
    <lineage>
        <taxon>Bacteria</taxon>
        <taxon>Pseudomonadati</taxon>
        <taxon>Pseudomonadota</taxon>
        <taxon>Gammaproteobacteria</taxon>
        <taxon>Moraxellales</taxon>
        <taxon>Moraxellaceae</taxon>
        <taxon>Acinetobacter</taxon>
    </lineage>
</organism>
<evidence type="ECO:0000256" key="4">
    <source>
        <dbReference type="ARBA" id="ARBA00023163"/>
    </source>
</evidence>
<dbReference type="SUPFAM" id="SSF46785">
    <property type="entry name" value="Winged helix' DNA-binding domain"/>
    <property type="match status" value="1"/>
</dbReference>
<dbReference type="Proteomes" id="UP000503505">
    <property type="component" value="Chromosome"/>
</dbReference>
<dbReference type="Pfam" id="PF00126">
    <property type="entry name" value="HTH_1"/>
    <property type="match status" value="1"/>
</dbReference>
<evidence type="ECO:0000256" key="2">
    <source>
        <dbReference type="ARBA" id="ARBA00023015"/>
    </source>
</evidence>
<keyword evidence="2" id="KW-0805">Transcription regulation</keyword>
<dbReference type="PANTHER" id="PTHR30537">
    <property type="entry name" value="HTH-TYPE TRANSCRIPTIONAL REGULATOR"/>
    <property type="match status" value="1"/>
</dbReference>
<dbReference type="GO" id="GO:0006351">
    <property type="term" value="P:DNA-templated transcription"/>
    <property type="evidence" value="ECO:0007669"/>
    <property type="project" value="TreeGrafter"/>
</dbReference>
<dbReference type="PANTHER" id="PTHR30537:SF26">
    <property type="entry name" value="GLYCINE CLEAVAGE SYSTEM TRANSCRIPTIONAL ACTIVATOR"/>
    <property type="match status" value="1"/>
</dbReference>
<dbReference type="FunFam" id="1.10.10.10:FF:000001">
    <property type="entry name" value="LysR family transcriptional regulator"/>
    <property type="match status" value="1"/>
</dbReference>
<dbReference type="SUPFAM" id="SSF53850">
    <property type="entry name" value="Periplasmic binding protein-like II"/>
    <property type="match status" value="1"/>
</dbReference>
<evidence type="ECO:0000256" key="1">
    <source>
        <dbReference type="ARBA" id="ARBA00009437"/>
    </source>
</evidence>
<dbReference type="InterPro" id="IPR058163">
    <property type="entry name" value="LysR-type_TF_proteobact-type"/>
</dbReference>
<reference evidence="6 7" key="1">
    <citation type="submission" date="2019-09" db="EMBL/GenBank/DDBJ databases">
        <title>Non-baumannii Acinetobacter spp. carrying blaNDM-1 isolated in China.</title>
        <authorList>
            <person name="Cui C."/>
            <person name="Chen C."/>
            <person name="Sun J."/>
            <person name="Liu Y."/>
        </authorList>
    </citation>
    <scope>NUCLEOTIDE SEQUENCE [LARGE SCALE GENOMIC DNA]</scope>
    <source>
        <strain evidence="6 7">HZE23-1</strain>
    </source>
</reference>
<keyword evidence="4" id="KW-0804">Transcription</keyword>
<dbReference type="EMBL" id="CP044463">
    <property type="protein sequence ID" value="QIC66649.1"/>
    <property type="molecule type" value="Genomic_DNA"/>
</dbReference>
<dbReference type="PROSITE" id="PS50931">
    <property type="entry name" value="HTH_LYSR"/>
    <property type="match status" value="1"/>
</dbReference>
<evidence type="ECO:0000313" key="6">
    <source>
        <dbReference type="EMBL" id="QIC66649.1"/>
    </source>
</evidence>
<name>A0AAE6WUY3_9GAMM</name>
<keyword evidence="3" id="KW-0238">DNA-binding</keyword>
<evidence type="ECO:0000259" key="5">
    <source>
        <dbReference type="PROSITE" id="PS50931"/>
    </source>
</evidence>
<protein>
    <submittedName>
        <fullName evidence="6">LysR family transcriptional regulator</fullName>
    </submittedName>
</protein>
<accession>A0AAE6WUY3</accession>
<evidence type="ECO:0000256" key="3">
    <source>
        <dbReference type="ARBA" id="ARBA00023125"/>
    </source>
</evidence>
<dbReference type="GO" id="GO:0043565">
    <property type="term" value="F:sequence-specific DNA binding"/>
    <property type="evidence" value="ECO:0007669"/>
    <property type="project" value="TreeGrafter"/>
</dbReference>
<dbReference type="AlphaFoldDB" id="A0AAE6WUY3"/>
<proteinExistence type="inferred from homology"/>
<dbReference type="GO" id="GO:0003700">
    <property type="term" value="F:DNA-binding transcription factor activity"/>
    <property type="evidence" value="ECO:0007669"/>
    <property type="project" value="InterPro"/>
</dbReference>
<dbReference type="Gene3D" id="1.10.10.10">
    <property type="entry name" value="Winged helix-like DNA-binding domain superfamily/Winged helix DNA-binding domain"/>
    <property type="match status" value="1"/>
</dbReference>
<feature type="domain" description="HTH lysR-type" evidence="5">
    <location>
        <begin position="6"/>
        <end position="63"/>
    </location>
</feature>
<dbReference type="InterPro" id="IPR005119">
    <property type="entry name" value="LysR_subst-bd"/>
</dbReference>
<sequence>MRRKIPSTQSLMCFESAARHASYTHAAQELFLTQSAISRQIQHLEELLEVQLFSRTRHGVELTAAGQQYYESIKPLLISLEQATLDVIEHKGQGGTLKLGVVPTFATRWLLPKLHRFQQRHPEITVHLETSTRPFLFHETIFDAAIYAGTPEQVAQWPGITSHFLMHEDVVAVCSPSLIKTHLKMKVTADTPHLILSAEQLLQLPLLQQTTRPTIWQDWFELHQVKHPNPLGGQRHELFSMLAVAAKHDMGMALIPQMLIETELASGELVKISDQKLERRRAYHLIHAHNEHSTLIARFVNWMKEELQQEPIQADSEAP</sequence>
<gene>
    <name evidence="6" type="ORF">FSC10_04435</name>
</gene>